<accession>A0A4X2MCC4</accession>
<keyword evidence="8 21" id="KW-0472">Membrane</keyword>
<dbReference type="GO" id="GO:0006843">
    <property type="term" value="P:mitochondrial citrate transmembrane transport"/>
    <property type="evidence" value="ECO:0007669"/>
    <property type="project" value="TreeGrafter"/>
</dbReference>
<evidence type="ECO:0000256" key="18">
    <source>
        <dbReference type="ARBA" id="ARBA00077618"/>
    </source>
</evidence>
<dbReference type="Gene3D" id="1.50.40.10">
    <property type="entry name" value="Mitochondrial carrier domain"/>
    <property type="match status" value="1"/>
</dbReference>
<evidence type="ECO:0000313" key="24">
    <source>
        <dbReference type="Proteomes" id="UP000314987"/>
    </source>
</evidence>
<dbReference type="GeneTree" id="ENSGT00940000165695"/>
<dbReference type="Proteomes" id="UP000314987">
    <property type="component" value="Unassembled WGS sequence"/>
</dbReference>
<dbReference type="SUPFAM" id="SSF103506">
    <property type="entry name" value="Mitochondrial carrier"/>
    <property type="match status" value="1"/>
</dbReference>
<keyword evidence="24" id="KW-1185">Reference proteome</keyword>
<comment type="catalytic activity">
    <reaction evidence="15">
        <text>trans-aconitate(in) + citrate(out) = trans-aconitate(out) + citrate(in)</text>
        <dbReference type="Rhea" id="RHEA:72479"/>
        <dbReference type="ChEBI" id="CHEBI:15708"/>
        <dbReference type="ChEBI" id="CHEBI:16947"/>
    </reaction>
</comment>
<evidence type="ECO:0000256" key="1">
    <source>
        <dbReference type="ARBA" id="ARBA00004225"/>
    </source>
</evidence>
<evidence type="ECO:0000256" key="13">
    <source>
        <dbReference type="ARBA" id="ARBA00047569"/>
    </source>
</evidence>
<evidence type="ECO:0000256" key="2">
    <source>
        <dbReference type="ARBA" id="ARBA00006375"/>
    </source>
</evidence>
<comment type="catalytic activity">
    <reaction evidence="9">
        <text>cis-aconitate(in) + citrate(out) = cis-aconitate(out) + citrate(in)</text>
        <dbReference type="Rhea" id="RHEA:72475"/>
        <dbReference type="ChEBI" id="CHEBI:16383"/>
        <dbReference type="ChEBI" id="CHEBI:16947"/>
    </reaction>
</comment>
<evidence type="ECO:0000313" key="23">
    <source>
        <dbReference type="Ensembl" id="ENSVURP00010032241.1"/>
    </source>
</evidence>
<dbReference type="PROSITE" id="PS50920">
    <property type="entry name" value="SOLCAR"/>
    <property type="match status" value="3"/>
</dbReference>
<evidence type="ECO:0000256" key="5">
    <source>
        <dbReference type="ARBA" id="ARBA00022737"/>
    </source>
</evidence>
<protein>
    <recommendedName>
        <fullName evidence="17">Tricarboxylate transport protein, mitochondrial</fullName>
    </recommendedName>
    <alternativeName>
        <fullName evidence="12">Citrate transport protein</fullName>
    </alternativeName>
    <alternativeName>
        <fullName evidence="18">Solute carrier family 25 member 1</fullName>
    </alternativeName>
    <alternativeName>
        <fullName evidence="19">Tricarboxylate carrier protein</fullName>
    </alternativeName>
</protein>
<evidence type="ECO:0000256" key="4">
    <source>
        <dbReference type="ARBA" id="ARBA00022692"/>
    </source>
</evidence>
<evidence type="ECO:0000256" key="7">
    <source>
        <dbReference type="ARBA" id="ARBA00023128"/>
    </source>
</evidence>
<keyword evidence="4 21" id="KW-0812">Transmembrane</keyword>
<evidence type="ECO:0000256" key="16">
    <source>
        <dbReference type="ARBA" id="ARBA00049256"/>
    </source>
</evidence>
<dbReference type="InterPro" id="IPR049563">
    <property type="entry name" value="TXTP-like"/>
</dbReference>
<evidence type="ECO:0000256" key="10">
    <source>
        <dbReference type="ARBA" id="ARBA00036264"/>
    </source>
</evidence>
<dbReference type="FunFam" id="1.50.40.10:FF:000007">
    <property type="entry name" value="Mitochondrial tricarboxylate transport protein-like"/>
    <property type="match status" value="1"/>
</dbReference>
<evidence type="ECO:0000256" key="3">
    <source>
        <dbReference type="ARBA" id="ARBA00022448"/>
    </source>
</evidence>
<evidence type="ECO:0000256" key="21">
    <source>
        <dbReference type="PROSITE-ProRule" id="PRU00282"/>
    </source>
</evidence>
<dbReference type="AlphaFoldDB" id="A0A4X2MCC4"/>
<dbReference type="OMA" id="YQGDNPK"/>
<dbReference type="Pfam" id="PF00153">
    <property type="entry name" value="Mito_carr"/>
    <property type="match status" value="3"/>
</dbReference>
<comment type="subcellular location">
    <subcellularLocation>
        <location evidence="1">Mitochondrion membrane</location>
        <topology evidence="1">Multi-pass membrane protein</topology>
    </subcellularLocation>
</comment>
<reference evidence="24" key="1">
    <citation type="submission" date="2018-12" db="EMBL/GenBank/DDBJ databases">
        <authorList>
            <person name="Yazar S."/>
        </authorList>
    </citation>
    <scope>NUCLEOTIDE SEQUENCE [LARGE SCALE GENOMIC DNA]</scope>
</reference>
<organism evidence="23 24">
    <name type="scientific">Vombatus ursinus</name>
    <name type="common">Common wombat</name>
    <dbReference type="NCBI Taxonomy" id="29139"/>
    <lineage>
        <taxon>Eukaryota</taxon>
        <taxon>Metazoa</taxon>
        <taxon>Chordata</taxon>
        <taxon>Craniata</taxon>
        <taxon>Vertebrata</taxon>
        <taxon>Euteleostomi</taxon>
        <taxon>Mammalia</taxon>
        <taxon>Metatheria</taxon>
        <taxon>Diprotodontia</taxon>
        <taxon>Vombatidae</taxon>
        <taxon>Vombatus</taxon>
    </lineage>
</organism>
<feature type="repeat" description="Solcar" evidence="21">
    <location>
        <begin position="223"/>
        <end position="311"/>
    </location>
</feature>
<dbReference type="InterPro" id="IPR023395">
    <property type="entry name" value="MCP_dom_sf"/>
</dbReference>
<keyword evidence="5" id="KW-0677">Repeat</keyword>
<evidence type="ECO:0000256" key="15">
    <source>
        <dbReference type="ARBA" id="ARBA00048949"/>
    </source>
</evidence>
<evidence type="ECO:0000256" key="19">
    <source>
        <dbReference type="ARBA" id="ARBA00078498"/>
    </source>
</evidence>
<proteinExistence type="inferred from homology"/>
<evidence type="ECO:0000256" key="17">
    <source>
        <dbReference type="ARBA" id="ARBA00072512"/>
    </source>
</evidence>
<reference evidence="23" key="3">
    <citation type="submission" date="2025-09" db="UniProtKB">
        <authorList>
            <consortium name="Ensembl"/>
        </authorList>
    </citation>
    <scope>IDENTIFICATION</scope>
</reference>
<dbReference type="Ensembl" id="ENSVURT00010036718.1">
    <property type="protein sequence ID" value="ENSVURP00010032241.1"/>
    <property type="gene ID" value="ENSVURG00010024608.1"/>
</dbReference>
<keyword evidence="3 22" id="KW-0813">Transport</keyword>
<comment type="similarity">
    <text evidence="2 22">Belongs to the mitochondrial carrier (TC 2.A.29) family.</text>
</comment>
<feature type="repeat" description="Solcar" evidence="21">
    <location>
        <begin position="24"/>
        <end position="112"/>
    </location>
</feature>
<keyword evidence="6" id="KW-1133">Transmembrane helix</keyword>
<evidence type="ECO:0000256" key="22">
    <source>
        <dbReference type="RuleBase" id="RU000488"/>
    </source>
</evidence>
<evidence type="ECO:0000256" key="14">
    <source>
        <dbReference type="ARBA" id="ARBA00048440"/>
    </source>
</evidence>
<keyword evidence="7" id="KW-0496">Mitochondrion</keyword>
<evidence type="ECO:0000256" key="6">
    <source>
        <dbReference type="ARBA" id="ARBA00022989"/>
    </source>
</evidence>
<comment type="function">
    <text evidence="20">Mitochondrial electroneutral antiporter that exports citrate from the mitochondria into the cytosol in exchange for malate. Also able to mediate the exchange of citrate for isocitrate, phosphoenolpyruvate, cis-aconitate and to a lesser extent trans-aconitate, maleate and succinate. In the cytoplasm, citrate plays important roles in fatty acid and sterol synthesis, regulation of glycolysis, protein acetylation, and other physiopathological processes.</text>
</comment>
<name>A0A4X2MCC4_VOMUR</name>
<evidence type="ECO:0000256" key="11">
    <source>
        <dbReference type="ARBA" id="ARBA00036668"/>
    </source>
</evidence>
<evidence type="ECO:0000256" key="8">
    <source>
        <dbReference type="ARBA" id="ARBA00023136"/>
    </source>
</evidence>
<dbReference type="InterPro" id="IPR018108">
    <property type="entry name" value="MCP_transmembrane"/>
</dbReference>
<reference evidence="23" key="2">
    <citation type="submission" date="2025-08" db="UniProtKB">
        <authorList>
            <consortium name="Ensembl"/>
        </authorList>
    </citation>
    <scope>IDENTIFICATION</scope>
</reference>
<dbReference type="PANTHER" id="PTHR45788:SF4">
    <property type="entry name" value="TRICARBOXYLATE TRANSPORT PROTEIN, MITOCHONDRIAL"/>
    <property type="match status" value="1"/>
</dbReference>
<evidence type="ECO:0000256" key="20">
    <source>
        <dbReference type="ARBA" id="ARBA00093390"/>
    </source>
</evidence>
<dbReference type="GO" id="GO:0031966">
    <property type="term" value="C:mitochondrial membrane"/>
    <property type="evidence" value="ECO:0007669"/>
    <property type="project" value="UniProtKB-SubCell"/>
</dbReference>
<sequence>QFFVTMKKKCLQIYSGVYQGPLWDIGPVMESLGGIAGGIEVCISFPTEYIKTQLQLDGRTKHPQYSSIGEKVSLTIQEHGFLGLCRGLSSLFYGSIPKSAVRFGTFEFLSSYVRDADSRLSNAKSSLCGLGAGTTEAIVIVCPLKTIKVKFIHDQTSRNVRYQGFIRGIRGIVREEGTLGARWGSARGLTATVIKQAFNQAIGFYTMTSFRNWYQGDNPKKKINPFITSTFGIAAGATSVFGNNPVDVVKTRMQVNANLDAHMYKNTFGCFSQIHKSEGLMAFYKGTIPHLGRVCLDVAVVFVLYGEIIKFLNLIWVTKW</sequence>
<feature type="repeat" description="Solcar" evidence="21">
    <location>
        <begin position="123"/>
        <end position="213"/>
    </location>
</feature>
<dbReference type="GO" id="GO:0071913">
    <property type="term" value="F:citrate secondary active transmembrane transporter activity"/>
    <property type="evidence" value="ECO:0007669"/>
    <property type="project" value="TreeGrafter"/>
</dbReference>
<evidence type="ECO:0000256" key="12">
    <source>
        <dbReference type="ARBA" id="ARBA00042640"/>
    </source>
</evidence>
<comment type="catalytic activity">
    <reaction evidence="14">
        <text>maleate(in) + citrate(out) = maleate(out) + citrate(in)</text>
        <dbReference type="Rhea" id="RHEA:72491"/>
        <dbReference type="ChEBI" id="CHEBI:16947"/>
        <dbReference type="ChEBI" id="CHEBI:30780"/>
    </reaction>
</comment>
<comment type="catalytic activity">
    <reaction evidence="13">
        <text>D-threo-isocitrate(in) + citrate(out) = D-threo-isocitrate(out) + citrate(in)</text>
        <dbReference type="Rhea" id="RHEA:72471"/>
        <dbReference type="ChEBI" id="CHEBI:15562"/>
        <dbReference type="ChEBI" id="CHEBI:16947"/>
    </reaction>
</comment>
<comment type="catalytic activity">
    <reaction evidence="16">
        <text>phosphoenolpyruvate(in) + citrate(out) = phosphoenolpyruvate(out) + citrate(in)</text>
        <dbReference type="Rhea" id="RHEA:72487"/>
        <dbReference type="ChEBI" id="CHEBI:16947"/>
        <dbReference type="ChEBI" id="CHEBI:58702"/>
    </reaction>
</comment>
<comment type="catalytic activity">
    <reaction evidence="11">
        <text>citrate(out) + (S)-malate(in) = citrate(in) + (S)-malate(out)</text>
        <dbReference type="Rhea" id="RHEA:72483"/>
        <dbReference type="ChEBI" id="CHEBI:15589"/>
        <dbReference type="ChEBI" id="CHEBI:16947"/>
    </reaction>
</comment>
<dbReference type="STRING" id="29139.ENSVURP00010032241"/>
<evidence type="ECO:0000256" key="9">
    <source>
        <dbReference type="ARBA" id="ARBA00036042"/>
    </source>
</evidence>
<comment type="catalytic activity">
    <reaction evidence="10">
        <text>citrate(out) + succinate(in) = citrate(in) + succinate(out)</text>
        <dbReference type="Rhea" id="RHEA:28835"/>
        <dbReference type="ChEBI" id="CHEBI:16947"/>
        <dbReference type="ChEBI" id="CHEBI:30031"/>
    </reaction>
</comment>
<dbReference type="PANTHER" id="PTHR45788">
    <property type="entry name" value="SUCCINATE/FUMARATE MITOCHONDRIAL TRANSPORTER-RELATED"/>
    <property type="match status" value="1"/>
</dbReference>